<name>A0A5M9JLS6_MONFR</name>
<sequence>MISSATKLPKQQPPITPSVNPPNQFVNQGNMDKRGRQKAKPIPEETGQPLLVAQAAGNRSKTLNREGGGGRGEGFQRVKVESWLIT</sequence>
<reference evidence="2 3" key="1">
    <citation type="submission" date="2019-06" db="EMBL/GenBank/DDBJ databases">
        <title>Genome Sequence of the Brown Rot Fungal Pathogen Monilinia fructicola.</title>
        <authorList>
            <person name="De Miccolis Angelini R.M."/>
            <person name="Landi L."/>
            <person name="Abate D."/>
            <person name="Pollastro S."/>
            <person name="Romanazzi G."/>
            <person name="Faretra F."/>
        </authorList>
    </citation>
    <scope>NUCLEOTIDE SEQUENCE [LARGE SCALE GENOMIC DNA]</scope>
    <source>
        <strain evidence="2 3">Mfrc123</strain>
    </source>
</reference>
<feature type="compositionally biased region" description="Pro residues" evidence="1">
    <location>
        <begin position="11"/>
        <end position="20"/>
    </location>
</feature>
<feature type="region of interest" description="Disordered" evidence="1">
    <location>
        <begin position="1"/>
        <end position="76"/>
    </location>
</feature>
<dbReference type="AlphaFoldDB" id="A0A5M9JLS6"/>
<evidence type="ECO:0000256" key="1">
    <source>
        <dbReference type="SAM" id="MobiDB-lite"/>
    </source>
</evidence>
<evidence type="ECO:0000313" key="2">
    <source>
        <dbReference type="EMBL" id="KAA8569333.1"/>
    </source>
</evidence>
<organism evidence="2 3">
    <name type="scientific">Monilinia fructicola</name>
    <name type="common">Brown rot fungus</name>
    <name type="synonym">Ciboria fructicola</name>
    <dbReference type="NCBI Taxonomy" id="38448"/>
    <lineage>
        <taxon>Eukaryota</taxon>
        <taxon>Fungi</taxon>
        <taxon>Dikarya</taxon>
        <taxon>Ascomycota</taxon>
        <taxon>Pezizomycotina</taxon>
        <taxon>Leotiomycetes</taxon>
        <taxon>Helotiales</taxon>
        <taxon>Sclerotiniaceae</taxon>
        <taxon>Monilinia</taxon>
    </lineage>
</organism>
<keyword evidence="3" id="KW-1185">Reference proteome</keyword>
<evidence type="ECO:0000313" key="3">
    <source>
        <dbReference type="Proteomes" id="UP000322873"/>
    </source>
</evidence>
<dbReference type="Proteomes" id="UP000322873">
    <property type="component" value="Unassembled WGS sequence"/>
</dbReference>
<gene>
    <name evidence="2" type="ORF">EYC84_000985</name>
</gene>
<protein>
    <submittedName>
        <fullName evidence="2">Uncharacterized protein</fullName>
    </submittedName>
</protein>
<feature type="compositionally biased region" description="Polar residues" evidence="1">
    <location>
        <begin position="21"/>
        <end position="30"/>
    </location>
</feature>
<proteinExistence type="predicted"/>
<dbReference type="EMBL" id="VICG01000008">
    <property type="protein sequence ID" value="KAA8569333.1"/>
    <property type="molecule type" value="Genomic_DNA"/>
</dbReference>
<comment type="caution">
    <text evidence="2">The sequence shown here is derived from an EMBL/GenBank/DDBJ whole genome shotgun (WGS) entry which is preliminary data.</text>
</comment>
<accession>A0A5M9JLS6</accession>